<feature type="region of interest" description="Disordered" evidence="1">
    <location>
        <begin position="1"/>
        <end position="33"/>
    </location>
</feature>
<evidence type="ECO:0000313" key="2">
    <source>
        <dbReference type="EMBL" id="JAH14288.1"/>
    </source>
</evidence>
<dbReference type="EMBL" id="GBXM01094289">
    <property type="protein sequence ID" value="JAH14288.1"/>
    <property type="molecule type" value="Transcribed_RNA"/>
</dbReference>
<proteinExistence type="predicted"/>
<reference evidence="2" key="2">
    <citation type="journal article" date="2015" name="Fish Shellfish Immunol.">
        <title>Early steps in the European eel (Anguilla anguilla)-Vibrio vulnificus interaction in the gills: Role of the RtxA13 toxin.</title>
        <authorList>
            <person name="Callol A."/>
            <person name="Pajuelo D."/>
            <person name="Ebbesson L."/>
            <person name="Teles M."/>
            <person name="MacKenzie S."/>
            <person name="Amaro C."/>
        </authorList>
    </citation>
    <scope>NUCLEOTIDE SEQUENCE</scope>
</reference>
<sequence>MPCNFSPNSTLNQKRKKKSKTKILTAVSKTSAK</sequence>
<accession>A0A0E9QDX5</accession>
<reference evidence="2" key="1">
    <citation type="submission" date="2014-11" db="EMBL/GenBank/DDBJ databases">
        <authorList>
            <person name="Amaro Gonzalez C."/>
        </authorList>
    </citation>
    <scope>NUCLEOTIDE SEQUENCE</scope>
</reference>
<evidence type="ECO:0000256" key="1">
    <source>
        <dbReference type="SAM" id="MobiDB-lite"/>
    </source>
</evidence>
<organism evidence="2">
    <name type="scientific">Anguilla anguilla</name>
    <name type="common">European freshwater eel</name>
    <name type="synonym">Muraena anguilla</name>
    <dbReference type="NCBI Taxonomy" id="7936"/>
    <lineage>
        <taxon>Eukaryota</taxon>
        <taxon>Metazoa</taxon>
        <taxon>Chordata</taxon>
        <taxon>Craniata</taxon>
        <taxon>Vertebrata</taxon>
        <taxon>Euteleostomi</taxon>
        <taxon>Actinopterygii</taxon>
        <taxon>Neopterygii</taxon>
        <taxon>Teleostei</taxon>
        <taxon>Anguilliformes</taxon>
        <taxon>Anguillidae</taxon>
        <taxon>Anguilla</taxon>
    </lineage>
</organism>
<dbReference type="AlphaFoldDB" id="A0A0E9QDX5"/>
<name>A0A0E9QDX5_ANGAN</name>
<protein>
    <submittedName>
        <fullName evidence="2">Uncharacterized protein</fullName>
    </submittedName>
</protein>
<feature type="compositionally biased region" description="Polar residues" evidence="1">
    <location>
        <begin position="1"/>
        <end position="12"/>
    </location>
</feature>